<evidence type="ECO:0000256" key="1">
    <source>
        <dbReference type="ARBA" id="ARBA00022679"/>
    </source>
</evidence>
<dbReference type="GO" id="GO:0016740">
    <property type="term" value="F:transferase activity"/>
    <property type="evidence" value="ECO:0007669"/>
    <property type="project" value="UniProtKB-KW"/>
</dbReference>
<feature type="domain" description="Adenylyltransferase AadA C-terminal" evidence="2">
    <location>
        <begin position="173"/>
        <end position="265"/>
    </location>
</feature>
<evidence type="ECO:0000313" key="4">
    <source>
        <dbReference type="Proteomes" id="UP000317036"/>
    </source>
</evidence>
<dbReference type="InterPro" id="IPR043519">
    <property type="entry name" value="NT_sf"/>
</dbReference>
<dbReference type="CDD" id="cd05403">
    <property type="entry name" value="NT_KNTase_like"/>
    <property type="match status" value="1"/>
</dbReference>
<keyword evidence="4" id="KW-1185">Reference proteome</keyword>
<dbReference type="EMBL" id="VNJI01000004">
    <property type="protein sequence ID" value="TVY11066.1"/>
    <property type="molecule type" value="Genomic_DNA"/>
</dbReference>
<name>A0A559KG21_9BACL</name>
<protein>
    <submittedName>
        <fullName evidence="3">DUF4111 domain-containing protein</fullName>
    </submittedName>
</protein>
<dbReference type="Proteomes" id="UP000317036">
    <property type="component" value="Unassembled WGS sequence"/>
</dbReference>
<dbReference type="AlphaFoldDB" id="A0A559KG21"/>
<keyword evidence="1" id="KW-0808">Transferase</keyword>
<dbReference type="Gene3D" id="3.30.460.10">
    <property type="entry name" value="Beta Polymerase, domain 2"/>
    <property type="match status" value="1"/>
</dbReference>
<evidence type="ECO:0000259" key="2">
    <source>
        <dbReference type="Pfam" id="PF13427"/>
    </source>
</evidence>
<dbReference type="SUPFAM" id="SSF81301">
    <property type="entry name" value="Nucleotidyltransferase"/>
    <property type="match status" value="1"/>
</dbReference>
<evidence type="ECO:0000313" key="3">
    <source>
        <dbReference type="EMBL" id="TVY11066.1"/>
    </source>
</evidence>
<gene>
    <name evidence="3" type="ORF">FPZ49_04240</name>
</gene>
<proteinExistence type="predicted"/>
<dbReference type="Pfam" id="PF13427">
    <property type="entry name" value="AadA_C"/>
    <property type="match status" value="1"/>
</dbReference>
<accession>A0A559KG21</accession>
<dbReference type="OrthoDB" id="5643411at2"/>
<sequence>MNLGRDWEYAKGVLPMGKGQGWVSCDEDIKQYVEQLVQQLKTILGDQLKGVYLHGSLAMGSYYCPKSDIDLIVVVAGKLDAERAKTVGVSIANQAADRPTTGNVELSVITGEVARTVPAPTPFEVHYSSEWHEKILQDEIFYSQEKIDADLPTHLTYVTQRGICLYGEPIADIFGHVKWECFLASVMDDLKWIVQDEHIVETPFYSVLNICRVFQLVRENNQQVHSKDEGGEWGLEHLPHEFHPLIQRALDIYRSSENVHAEQRRTGGKEWDKAALLAFRDYARVQLKDFI</sequence>
<organism evidence="3 4">
    <name type="scientific">Paenibacillus cremeus</name>
    <dbReference type="NCBI Taxonomy" id="2163881"/>
    <lineage>
        <taxon>Bacteria</taxon>
        <taxon>Bacillati</taxon>
        <taxon>Bacillota</taxon>
        <taxon>Bacilli</taxon>
        <taxon>Bacillales</taxon>
        <taxon>Paenibacillaceae</taxon>
        <taxon>Paenibacillus</taxon>
    </lineage>
</organism>
<reference evidence="3 4" key="1">
    <citation type="submission" date="2019-07" db="EMBL/GenBank/DDBJ databases">
        <authorList>
            <person name="Kim J."/>
        </authorList>
    </citation>
    <scope>NUCLEOTIDE SEQUENCE [LARGE SCALE GENOMIC DNA]</scope>
    <source>
        <strain evidence="3 4">JC52</strain>
    </source>
</reference>
<comment type="caution">
    <text evidence="3">The sequence shown here is derived from an EMBL/GenBank/DDBJ whole genome shotgun (WGS) entry which is preliminary data.</text>
</comment>
<dbReference type="InterPro" id="IPR025184">
    <property type="entry name" value="AadA_C"/>
</dbReference>